<dbReference type="PANTHER" id="PTHR13887">
    <property type="entry name" value="GLUTATHIONE S-TRANSFERASE KAPPA"/>
    <property type="match status" value="1"/>
</dbReference>
<dbReference type="RefSeq" id="WP_344568568.1">
    <property type="nucleotide sequence ID" value="NZ_BAAATG010000058.1"/>
</dbReference>
<organism evidence="2 3">
    <name type="scientific">Streptomyces atrovirens</name>
    <dbReference type="NCBI Taxonomy" id="285556"/>
    <lineage>
        <taxon>Bacteria</taxon>
        <taxon>Bacillati</taxon>
        <taxon>Actinomycetota</taxon>
        <taxon>Actinomycetes</taxon>
        <taxon>Kitasatosporales</taxon>
        <taxon>Streptomycetaceae</taxon>
        <taxon>Streptomyces</taxon>
    </lineage>
</organism>
<gene>
    <name evidence="2" type="ORF">ACFPWV_33065</name>
</gene>
<dbReference type="Proteomes" id="UP001596035">
    <property type="component" value="Unassembled WGS sequence"/>
</dbReference>
<evidence type="ECO:0000313" key="2">
    <source>
        <dbReference type="EMBL" id="MFC5244689.1"/>
    </source>
</evidence>
<reference evidence="3" key="1">
    <citation type="journal article" date="2019" name="Int. J. Syst. Evol. Microbiol.">
        <title>The Global Catalogue of Microorganisms (GCM) 10K type strain sequencing project: providing services to taxonomists for standard genome sequencing and annotation.</title>
        <authorList>
            <consortium name="The Broad Institute Genomics Platform"/>
            <consortium name="The Broad Institute Genome Sequencing Center for Infectious Disease"/>
            <person name="Wu L."/>
            <person name="Ma J."/>
        </authorList>
    </citation>
    <scope>NUCLEOTIDE SEQUENCE [LARGE SCALE GENOMIC DNA]</scope>
    <source>
        <strain evidence="3">CGMCC 4.7131</strain>
    </source>
</reference>
<protein>
    <submittedName>
        <fullName evidence="2">DsbA family oxidoreductase</fullName>
    </submittedName>
</protein>
<dbReference type="EMBL" id="JBHSKN010000032">
    <property type="protein sequence ID" value="MFC5244689.1"/>
    <property type="molecule type" value="Genomic_DNA"/>
</dbReference>
<dbReference type="CDD" id="cd03024">
    <property type="entry name" value="DsbA_FrnE"/>
    <property type="match status" value="1"/>
</dbReference>
<dbReference type="Gene3D" id="3.40.30.10">
    <property type="entry name" value="Glutaredoxin"/>
    <property type="match status" value="1"/>
</dbReference>
<proteinExistence type="predicted"/>
<evidence type="ECO:0000313" key="3">
    <source>
        <dbReference type="Proteomes" id="UP001596035"/>
    </source>
</evidence>
<dbReference type="PANTHER" id="PTHR13887:SF41">
    <property type="entry name" value="THIOREDOXIN SUPERFAMILY PROTEIN"/>
    <property type="match status" value="1"/>
</dbReference>
<dbReference type="InterPro" id="IPR001853">
    <property type="entry name" value="DSBA-like_thioredoxin_dom"/>
</dbReference>
<dbReference type="InterPro" id="IPR036249">
    <property type="entry name" value="Thioredoxin-like_sf"/>
</dbReference>
<dbReference type="Pfam" id="PF01323">
    <property type="entry name" value="DSBA"/>
    <property type="match status" value="1"/>
</dbReference>
<name>A0ABW0E474_9ACTN</name>
<sequence length="225" mass="24611">MSAPAPPASGATLRVDVWMDFCCPACYLAEPRLEEAVAAEGGTARITVVRHSFELLPDVDDTRVDSFGYVLHKYGGDQAAAERHERGMARLAGDQGQEYRLHRPSSNGFHAHRFLHLAQAHGQGDAFFVRLQRELFTEAVDIYDTAHLVETATRLGVPAEEAEATARTDAYADAVRADRRTALRAGVTGVPFTVFDSRLAIPGVATADAYRDAIRTARQDKEQTV</sequence>
<accession>A0ABW0E474</accession>
<comment type="caution">
    <text evidence="2">The sequence shown here is derived from an EMBL/GenBank/DDBJ whole genome shotgun (WGS) entry which is preliminary data.</text>
</comment>
<feature type="domain" description="DSBA-like thioredoxin" evidence="1">
    <location>
        <begin position="14"/>
        <end position="214"/>
    </location>
</feature>
<keyword evidence="3" id="KW-1185">Reference proteome</keyword>
<dbReference type="SUPFAM" id="SSF52833">
    <property type="entry name" value="Thioredoxin-like"/>
    <property type="match status" value="1"/>
</dbReference>
<evidence type="ECO:0000259" key="1">
    <source>
        <dbReference type="Pfam" id="PF01323"/>
    </source>
</evidence>